<organism evidence="2 3">
    <name type="scientific">Plasmopara halstedii</name>
    <name type="common">Downy mildew of sunflower</name>
    <dbReference type="NCBI Taxonomy" id="4781"/>
    <lineage>
        <taxon>Eukaryota</taxon>
        <taxon>Sar</taxon>
        <taxon>Stramenopiles</taxon>
        <taxon>Oomycota</taxon>
        <taxon>Peronosporomycetes</taxon>
        <taxon>Peronosporales</taxon>
        <taxon>Peronosporaceae</taxon>
        <taxon>Plasmopara</taxon>
    </lineage>
</organism>
<feature type="region of interest" description="Disordered" evidence="1">
    <location>
        <begin position="1"/>
        <end position="90"/>
    </location>
</feature>
<dbReference type="RefSeq" id="XP_024579581.1">
    <property type="nucleotide sequence ID" value="XM_024729178.1"/>
</dbReference>
<evidence type="ECO:0000313" key="3">
    <source>
        <dbReference type="Proteomes" id="UP000054928"/>
    </source>
</evidence>
<dbReference type="Proteomes" id="UP000054928">
    <property type="component" value="Unassembled WGS sequence"/>
</dbReference>
<protein>
    <submittedName>
        <fullName evidence="2">Uncharacterized protein</fullName>
    </submittedName>
</protein>
<evidence type="ECO:0000256" key="1">
    <source>
        <dbReference type="SAM" id="MobiDB-lite"/>
    </source>
</evidence>
<accession>A0A0P1AP34</accession>
<dbReference type="GeneID" id="36408480"/>
<keyword evidence="3" id="KW-1185">Reference proteome</keyword>
<evidence type="ECO:0000313" key="2">
    <source>
        <dbReference type="EMBL" id="CEG43212.1"/>
    </source>
</evidence>
<name>A0A0P1AP34_PLAHL</name>
<reference evidence="3" key="1">
    <citation type="submission" date="2014-09" db="EMBL/GenBank/DDBJ databases">
        <authorList>
            <person name="Sharma Rahul"/>
            <person name="Thines Marco"/>
        </authorList>
    </citation>
    <scope>NUCLEOTIDE SEQUENCE [LARGE SCALE GENOMIC DNA]</scope>
</reference>
<dbReference type="EMBL" id="CCYD01000653">
    <property type="protein sequence ID" value="CEG43212.1"/>
    <property type="molecule type" value="Genomic_DNA"/>
</dbReference>
<sequence length="165" mass="18309">MSTPDRAPRPPRATNYLVENSEKADHQSDTPFFGWEEEEGDVPQHCDMSPAQPLRTPCPISKLSTSGGSGVNTNDREEAQKQQLDAVRKAAPMRVHPQAVLDPHVDHGFRSADPATEAKDAITRSLGVYVVGPSITTQVELDEQNVFRARFLELSVDTYRTRLRA</sequence>
<proteinExistence type="predicted"/>
<dbReference type="AlphaFoldDB" id="A0A0P1AP34"/>